<organism evidence="5 6">
    <name type="scientific">Alkalihalophilus pseudofirmus</name>
    <name type="common">Bacillus pseudofirmus</name>
    <dbReference type="NCBI Taxonomy" id="79885"/>
    <lineage>
        <taxon>Bacteria</taxon>
        <taxon>Bacillati</taxon>
        <taxon>Bacillota</taxon>
        <taxon>Bacilli</taxon>
        <taxon>Bacillales</taxon>
        <taxon>Bacillaceae</taxon>
        <taxon>Alkalihalophilus</taxon>
    </lineage>
</organism>
<evidence type="ECO:0000256" key="3">
    <source>
        <dbReference type="ARBA" id="ARBA00023125"/>
    </source>
</evidence>
<dbReference type="GO" id="GO:0005524">
    <property type="term" value="F:ATP binding"/>
    <property type="evidence" value="ECO:0007669"/>
    <property type="project" value="UniProtKB-KW"/>
</dbReference>
<protein>
    <submittedName>
        <fullName evidence="5">SNF2-related protein</fullName>
    </submittedName>
</protein>
<dbReference type="AlphaFoldDB" id="A0AAJ2NT02"/>
<comment type="caution">
    <text evidence="5">The sequence shown here is derived from an EMBL/GenBank/DDBJ whole genome shotgun (WGS) entry which is preliminary data.</text>
</comment>
<evidence type="ECO:0000259" key="4">
    <source>
        <dbReference type="Pfam" id="PF00176"/>
    </source>
</evidence>
<evidence type="ECO:0000313" key="5">
    <source>
        <dbReference type="EMBL" id="MDV2887883.1"/>
    </source>
</evidence>
<keyword evidence="3" id="KW-0238">DNA-binding</keyword>
<evidence type="ECO:0000256" key="1">
    <source>
        <dbReference type="ARBA" id="ARBA00022741"/>
    </source>
</evidence>
<evidence type="ECO:0000256" key="2">
    <source>
        <dbReference type="ARBA" id="ARBA00022840"/>
    </source>
</evidence>
<accession>A0AAJ2NT02</accession>
<dbReference type="PANTHER" id="PTHR45685:SF2">
    <property type="entry name" value="CHROMATIN-REMODELING ATPASE INO80"/>
    <property type="match status" value="1"/>
</dbReference>
<dbReference type="InterPro" id="IPR000330">
    <property type="entry name" value="SNF2_N"/>
</dbReference>
<feature type="domain" description="SNF2 N-terminal" evidence="4">
    <location>
        <begin position="22"/>
        <end position="78"/>
    </location>
</feature>
<feature type="non-terminal residue" evidence="5">
    <location>
        <position position="1"/>
    </location>
</feature>
<name>A0AAJ2NT02_ALKPS</name>
<dbReference type="GO" id="GO:0006338">
    <property type="term" value="P:chromatin remodeling"/>
    <property type="evidence" value="ECO:0007669"/>
    <property type="project" value="TreeGrafter"/>
</dbReference>
<dbReference type="Proteomes" id="UP001285636">
    <property type="component" value="Unassembled WGS sequence"/>
</dbReference>
<dbReference type="GO" id="GO:0042393">
    <property type="term" value="F:histone binding"/>
    <property type="evidence" value="ECO:0007669"/>
    <property type="project" value="TreeGrafter"/>
</dbReference>
<dbReference type="EMBL" id="JAWJAY010000605">
    <property type="protein sequence ID" value="MDV2887883.1"/>
    <property type="molecule type" value="Genomic_DNA"/>
</dbReference>
<dbReference type="InterPro" id="IPR038718">
    <property type="entry name" value="SNF2-like_sf"/>
</dbReference>
<evidence type="ECO:0000313" key="6">
    <source>
        <dbReference type="Proteomes" id="UP001285636"/>
    </source>
</evidence>
<keyword evidence="1" id="KW-0547">Nucleotide-binding</keyword>
<keyword evidence="2" id="KW-0067">ATP-binding</keyword>
<dbReference type="GO" id="GO:0003677">
    <property type="term" value="F:DNA binding"/>
    <property type="evidence" value="ECO:0007669"/>
    <property type="project" value="UniProtKB-KW"/>
</dbReference>
<dbReference type="PANTHER" id="PTHR45685">
    <property type="entry name" value="HELICASE SRCAP-RELATED"/>
    <property type="match status" value="1"/>
</dbReference>
<dbReference type="Gene3D" id="3.40.50.10810">
    <property type="entry name" value="Tandem AAA-ATPase domain"/>
    <property type="match status" value="1"/>
</dbReference>
<dbReference type="Pfam" id="PF00176">
    <property type="entry name" value="SNF2-rel_dom"/>
    <property type="match status" value="1"/>
</dbReference>
<dbReference type="InterPro" id="IPR050520">
    <property type="entry name" value="INO80/SWR1_helicase"/>
</dbReference>
<feature type="non-terminal residue" evidence="5">
    <location>
        <position position="90"/>
    </location>
</feature>
<dbReference type="GO" id="GO:0006281">
    <property type="term" value="P:DNA repair"/>
    <property type="evidence" value="ECO:0007669"/>
    <property type="project" value="TreeGrafter"/>
</dbReference>
<dbReference type="InterPro" id="IPR027417">
    <property type="entry name" value="P-loop_NTPase"/>
</dbReference>
<reference evidence="5" key="1">
    <citation type="submission" date="2023-10" db="EMBL/GenBank/DDBJ databases">
        <title>Screening of Alkalihalophilus pseudofirmusBZ-TG-HK211 and Its Alleviation of Salt Stress on Rapeseed Growth.</title>
        <authorList>
            <person name="Zhao B."/>
            <person name="Guo T."/>
        </authorList>
    </citation>
    <scope>NUCLEOTIDE SEQUENCE</scope>
    <source>
        <strain evidence="5">BZ-TG-HK211</strain>
    </source>
</reference>
<dbReference type="RefSeq" id="WP_323468004.1">
    <property type="nucleotide sequence ID" value="NZ_JAWJAY010000605.1"/>
</dbReference>
<dbReference type="GO" id="GO:0016887">
    <property type="term" value="F:ATP hydrolysis activity"/>
    <property type="evidence" value="ECO:0007669"/>
    <property type="project" value="TreeGrafter"/>
</dbReference>
<gene>
    <name evidence="5" type="ORF">RYX45_22200</name>
</gene>
<proteinExistence type="predicted"/>
<dbReference type="Gene3D" id="3.40.50.300">
    <property type="entry name" value="P-loop containing nucleotide triphosphate hydrolases"/>
    <property type="match status" value="1"/>
</dbReference>
<sequence>IFQTIMPDFFPNQKAFRRLSPEKVAKMVKPFLLRRVKKDVLKELPEKIETVHVSDLTKQQKELYLAYLEKIKTETTDSLQGEGFQKSRMK</sequence>